<evidence type="ECO:0000256" key="1">
    <source>
        <dbReference type="SAM" id="MobiDB-lite"/>
    </source>
</evidence>
<dbReference type="AlphaFoldDB" id="A0A1V8T707"/>
<gene>
    <name evidence="2" type="ORF">B0A48_07617</name>
</gene>
<keyword evidence="3" id="KW-1185">Reference proteome</keyword>
<feature type="region of interest" description="Disordered" evidence="1">
    <location>
        <begin position="203"/>
        <end position="271"/>
    </location>
</feature>
<accession>A0A1V8T707</accession>
<sequence length="401" mass="45909">MTSCQVITGLYGPQTPAVPVFGAPAALTALASAVDHGLVVRNATSPRLVGSEHAFRTAVPAVFQDDTIFADLDFLSDEHQHQHMSFQHAPRRRPLYADAFDINICDFDAQYADEWVVAGHLKTLRRLSQLRHDRGERKPIFQVGLLVMSMTEDTLAHFLARVYASDLGAVTHTIWLYRWTYIGDDGLRREHWRGFAAADHAMQPDRRPSLGNGMQQSLETPLWSPDPVPYDAARRPRRKRQTEQDEIGPQTPHDRPPIPYDRPPKRQHVTSVDHWHLSDDEVFQLEHHHIQQDVIFRLAHSYSNKEIFERINAVRPPEQRIKTPNVITKRLTHAYELEARKQGREVDDIRREVEAERNARGVKHKMKVEVATYRDGQKRAENRGNAKGRVDLGAMGYGNSF</sequence>
<name>A0A1V8T707_9PEZI</name>
<proteinExistence type="predicted"/>
<protein>
    <submittedName>
        <fullName evidence="2">Uncharacterized protein</fullName>
    </submittedName>
</protein>
<evidence type="ECO:0000313" key="3">
    <source>
        <dbReference type="Proteomes" id="UP000192596"/>
    </source>
</evidence>
<evidence type="ECO:0000313" key="2">
    <source>
        <dbReference type="EMBL" id="OQO07051.1"/>
    </source>
</evidence>
<reference evidence="3" key="1">
    <citation type="submission" date="2017-03" db="EMBL/GenBank/DDBJ databases">
        <title>Genomes of endolithic fungi from Antarctica.</title>
        <authorList>
            <person name="Coleine C."/>
            <person name="Masonjones S."/>
            <person name="Stajich J.E."/>
        </authorList>
    </citation>
    <scope>NUCLEOTIDE SEQUENCE [LARGE SCALE GENOMIC DNA]</scope>
    <source>
        <strain evidence="3">CCFEE 5527</strain>
    </source>
</reference>
<dbReference type="Proteomes" id="UP000192596">
    <property type="component" value="Unassembled WGS sequence"/>
</dbReference>
<dbReference type="InParanoid" id="A0A1V8T707"/>
<dbReference type="EMBL" id="NAJO01000015">
    <property type="protein sequence ID" value="OQO07051.1"/>
    <property type="molecule type" value="Genomic_DNA"/>
</dbReference>
<comment type="caution">
    <text evidence="2">The sequence shown here is derived from an EMBL/GenBank/DDBJ whole genome shotgun (WGS) entry which is preliminary data.</text>
</comment>
<organism evidence="2 3">
    <name type="scientific">Cryoendolithus antarcticus</name>
    <dbReference type="NCBI Taxonomy" id="1507870"/>
    <lineage>
        <taxon>Eukaryota</taxon>
        <taxon>Fungi</taxon>
        <taxon>Dikarya</taxon>
        <taxon>Ascomycota</taxon>
        <taxon>Pezizomycotina</taxon>
        <taxon>Dothideomycetes</taxon>
        <taxon>Dothideomycetidae</taxon>
        <taxon>Cladosporiales</taxon>
        <taxon>Cladosporiaceae</taxon>
        <taxon>Cryoendolithus</taxon>
    </lineage>
</organism>